<sequence>MNYALVGRGRMGQAVERLAGERGHRLALVVDPAPGQGAPSAPAVGNADFTGIDVAFEFTLPGEAPGNVDALVAAGVPVVCGTTGWTPDPRLHHRAREKNVAVVVAPNFSVGVNLFFMVVRDAAARFGAAGGYGDWILESHHRGKADAPSGTARKLAEIVSAADPRSPRVVEGNPEGRLPQDALHVASIRAGNEPGMHTVGFDSPHDEVELRHRLRNRDGLALGAVLAAEWLAGRSGLFDFQPVLLDLIEKGS</sequence>
<evidence type="ECO:0000256" key="2">
    <source>
        <dbReference type="ARBA" id="ARBA00022605"/>
    </source>
</evidence>
<evidence type="ECO:0000256" key="10">
    <source>
        <dbReference type="ARBA" id="ARBA00049080"/>
    </source>
</evidence>
<evidence type="ECO:0000256" key="6">
    <source>
        <dbReference type="ARBA" id="ARBA00023027"/>
    </source>
</evidence>
<dbReference type="CDD" id="cd02274">
    <property type="entry name" value="DHDPR_N"/>
    <property type="match status" value="1"/>
</dbReference>
<dbReference type="PANTHER" id="PTHR20836:SF0">
    <property type="entry name" value="4-HYDROXY-TETRAHYDRODIPICOLINATE REDUCTASE 1, CHLOROPLASTIC-RELATED"/>
    <property type="match status" value="1"/>
</dbReference>
<dbReference type="Proteomes" id="UP000648239">
    <property type="component" value="Unassembled WGS sequence"/>
</dbReference>
<keyword evidence="5 15" id="KW-0560">Oxidoreductase</keyword>
<accession>A0A8J6XYG0</accession>
<dbReference type="SUPFAM" id="SSF51735">
    <property type="entry name" value="NAD(P)-binding Rossmann-fold domains"/>
    <property type="match status" value="1"/>
</dbReference>
<dbReference type="AlphaFoldDB" id="A0A8J6XYG0"/>
<dbReference type="NCBIfam" id="TIGR00036">
    <property type="entry name" value="dapB"/>
    <property type="match status" value="1"/>
</dbReference>
<dbReference type="PANTHER" id="PTHR20836">
    <property type="entry name" value="DIHYDRODIPICOLINATE REDUCTASE"/>
    <property type="match status" value="1"/>
</dbReference>
<evidence type="ECO:0000259" key="13">
    <source>
        <dbReference type="Pfam" id="PF01113"/>
    </source>
</evidence>
<dbReference type="EMBL" id="JACXWD010000001">
    <property type="protein sequence ID" value="MBD3866548.1"/>
    <property type="molecule type" value="Genomic_DNA"/>
</dbReference>
<evidence type="ECO:0000256" key="9">
    <source>
        <dbReference type="ARBA" id="ARBA00038983"/>
    </source>
</evidence>
<evidence type="ECO:0000313" key="15">
    <source>
        <dbReference type="EMBL" id="MBD3866548.1"/>
    </source>
</evidence>
<evidence type="ECO:0000256" key="4">
    <source>
        <dbReference type="ARBA" id="ARBA00022915"/>
    </source>
</evidence>
<dbReference type="InterPro" id="IPR036291">
    <property type="entry name" value="NAD(P)-bd_dom_sf"/>
</dbReference>
<dbReference type="Gene3D" id="3.30.360.10">
    <property type="entry name" value="Dihydrodipicolinate Reductase, domain 2"/>
    <property type="match status" value="1"/>
</dbReference>
<name>A0A8J6XYG0_9BACT</name>
<proteinExistence type="inferred from homology"/>
<feature type="domain" description="Dihydrodipicolinate reductase C-terminal" evidence="14">
    <location>
        <begin position="111"/>
        <end position="244"/>
    </location>
</feature>
<keyword evidence="6" id="KW-0520">NAD</keyword>
<evidence type="ECO:0000259" key="14">
    <source>
        <dbReference type="Pfam" id="PF05173"/>
    </source>
</evidence>
<dbReference type="Gene3D" id="3.40.50.720">
    <property type="entry name" value="NAD(P)-binding Rossmann-like Domain"/>
    <property type="match status" value="1"/>
</dbReference>
<comment type="catalytic activity">
    <reaction evidence="11">
        <text>(S)-2,3,4,5-tetrahydrodipicolinate + NAD(+) + H2O = (2S,4S)-4-hydroxy-2,3,4,5-tetrahydrodipicolinate + NADH + H(+)</text>
        <dbReference type="Rhea" id="RHEA:35323"/>
        <dbReference type="ChEBI" id="CHEBI:15377"/>
        <dbReference type="ChEBI" id="CHEBI:15378"/>
        <dbReference type="ChEBI" id="CHEBI:16845"/>
        <dbReference type="ChEBI" id="CHEBI:57540"/>
        <dbReference type="ChEBI" id="CHEBI:57945"/>
        <dbReference type="ChEBI" id="CHEBI:67139"/>
        <dbReference type="EC" id="1.17.1.8"/>
    </reaction>
</comment>
<dbReference type="GO" id="GO:0009089">
    <property type="term" value="P:lysine biosynthetic process via diaminopimelate"/>
    <property type="evidence" value="ECO:0007669"/>
    <property type="project" value="UniProtKB-UniRule"/>
</dbReference>
<comment type="pathway">
    <text evidence="8">Amino-acid biosynthesis; L-lysine biosynthesis via DAP pathway; (S)-tetrahydrodipicolinate from L-aspartate: step 4/4.</text>
</comment>
<comment type="similarity">
    <text evidence="1">Belongs to the DapB family.</text>
</comment>
<dbReference type="GO" id="GO:0019877">
    <property type="term" value="P:diaminopimelate biosynthetic process"/>
    <property type="evidence" value="ECO:0007669"/>
    <property type="project" value="UniProtKB-KW"/>
</dbReference>
<evidence type="ECO:0000256" key="3">
    <source>
        <dbReference type="ARBA" id="ARBA00022857"/>
    </source>
</evidence>
<keyword evidence="4" id="KW-0220">Diaminopimelate biosynthesis</keyword>
<comment type="catalytic activity">
    <reaction evidence="10">
        <text>(S)-2,3,4,5-tetrahydrodipicolinate + NADP(+) + H2O = (2S,4S)-4-hydroxy-2,3,4,5-tetrahydrodipicolinate + NADPH + H(+)</text>
        <dbReference type="Rhea" id="RHEA:35331"/>
        <dbReference type="ChEBI" id="CHEBI:15377"/>
        <dbReference type="ChEBI" id="CHEBI:15378"/>
        <dbReference type="ChEBI" id="CHEBI:16845"/>
        <dbReference type="ChEBI" id="CHEBI:57783"/>
        <dbReference type="ChEBI" id="CHEBI:58349"/>
        <dbReference type="ChEBI" id="CHEBI:67139"/>
        <dbReference type="EC" id="1.17.1.8"/>
    </reaction>
</comment>
<keyword evidence="3" id="KW-0521">NADP</keyword>
<evidence type="ECO:0000256" key="12">
    <source>
        <dbReference type="NCBIfam" id="TIGR00036"/>
    </source>
</evidence>
<dbReference type="InterPro" id="IPR023940">
    <property type="entry name" value="DHDPR_bac"/>
</dbReference>
<keyword evidence="7" id="KW-0457">Lysine biosynthesis</keyword>
<dbReference type="Pfam" id="PF05173">
    <property type="entry name" value="DapB_C"/>
    <property type="match status" value="1"/>
</dbReference>
<evidence type="ECO:0000313" key="16">
    <source>
        <dbReference type="Proteomes" id="UP000648239"/>
    </source>
</evidence>
<dbReference type="GO" id="GO:0008839">
    <property type="term" value="F:4-hydroxy-tetrahydrodipicolinate reductase"/>
    <property type="evidence" value="ECO:0007669"/>
    <property type="project" value="UniProtKB-UniRule"/>
</dbReference>
<evidence type="ECO:0000256" key="11">
    <source>
        <dbReference type="ARBA" id="ARBA00049396"/>
    </source>
</evidence>
<dbReference type="PIRSF" id="PIRSF000161">
    <property type="entry name" value="DHPR"/>
    <property type="match status" value="1"/>
</dbReference>
<evidence type="ECO:0000256" key="8">
    <source>
        <dbReference type="ARBA" id="ARBA00037922"/>
    </source>
</evidence>
<evidence type="ECO:0000256" key="1">
    <source>
        <dbReference type="ARBA" id="ARBA00006642"/>
    </source>
</evidence>
<keyword evidence="2" id="KW-0028">Amino-acid biosynthesis</keyword>
<dbReference type="InterPro" id="IPR000846">
    <property type="entry name" value="DapB_N"/>
</dbReference>
<dbReference type="Pfam" id="PF01113">
    <property type="entry name" value="DapB_N"/>
    <property type="match status" value="1"/>
</dbReference>
<dbReference type="SUPFAM" id="SSF55347">
    <property type="entry name" value="Glyceraldehyde-3-phosphate dehydrogenase-like, C-terminal domain"/>
    <property type="match status" value="1"/>
</dbReference>
<reference evidence="15 16" key="1">
    <citation type="submission" date="2020-08" db="EMBL/GenBank/DDBJ databases">
        <title>Acidobacteriota in marine sediments use diverse sulfur dissimilation pathways.</title>
        <authorList>
            <person name="Wasmund K."/>
        </authorList>
    </citation>
    <scope>NUCLEOTIDE SEQUENCE [LARGE SCALE GENOMIC DNA]</scope>
    <source>
        <strain evidence="15">MAG AM4</strain>
    </source>
</reference>
<dbReference type="EC" id="1.17.1.8" evidence="9 12"/>
<gene>
    <name evidence="15" type="primary">dapB</name>
    <name evidence="15" type="ORF">IFK94_00335</name>
</gene>
<dbReference type="InterPro" id="IPR022663">
    <property type="entry name" value="DapB_C"/>
</dbReference>
<comment type="caution">
    <text evidence="15">The sequence shown here is derived from an EMBL/GenBank/DDBJ whole genome shotgun (WGS) entry which is preliminary data.</text>
</comment>
<organism evidence="15 16">
    <name type="scientific">Candidatus Polarisedimenticola svalbardensis</name>
    <dbReference type="NCBI Taxonomy" id="2886004"/>
    <lineage>
        <taxon>Bacteria</taxon>
        <taxon>Pseudomonadati</taxon>
        <taxon>Acidobacteriota</taxon>
        <taxon>Candidatus Polarisedimenticolia</taxon>
        <taxon>Candidatus Polarisedimenticolales</taxon>
        <taxon>Candidatus Polarisedimenticolaceae</taxon>
        <taxon>Candidatus Polarisedimenticola</taxon>
    </lineage>
</organism>
<protein>
    <recommendedName>
        <fullName evidence="9 12">4-hydroxy-tetrahydrodipicolinate reductase</fullName>
        <ecNumber evidence="9 12">1.17.1.8</ecNumber>
    </recommendedName>
</protein>
<evidence type="ECO:0000256" key="5">
    <source>
        <dbReference type="ARBA" id="ARBA00023002"/>
    </source>
</evidence>
<feature type="domain" description="Dihydrodipicolinate reductase N-terminal" evidence="13">
    <location>
        <begin position="1"/>
        <end position="108"/>
    </location>
</feature>
<evidence type="ECO:0000256" key="7">
    <source>
        <dbReference type="ARBA" id="ARBA00023154"/>
    </source>
</evidence>